<keyword evidence="2" id="KW-1185">Reference proteome</keyword>
<dbReference type="RefSeq" id="WP_202094166.1">
    <property type="nucleotide sequence ID" value="NZ_CP061035.1"/>
</dbReference>
<evidence type="ECO:0000313" key="1">
    <source>
        <dbReference type="EMBL" id="QQV77579.1"/>
    </source>
</evidence>
<dbReference type="Proteomes" id="UP000595894">
    <property type="component" value="Chromosome"/>
</dbReference>
<sequence>MEPENVLREYHDRRRAILSILDIARPDLNRSLPHAWPELEVHRQKLTDAMQAFQRFKHDKIFDPIIARGQGDKVIAAELKADCVMLGAQYDAFRRKWTSAGAKASWPEYRLSAISMMTTIRKSFAEQDAIVRTLKLK</sequence>
<organism evidence="1 2">
    <name type="scientific">Sphingomonas aliaeris</name>
    <dbReference type="NCBI Taxonomy" id="2759526"/>
    <lineage>
        <taxon>Bacteria</taxon>
        <taxon>Pseudomonadati</taxon>
        <taxon>Pseudomonadota</taxon>
        <taxon>Alphaproteobacteria</taxon>
        <taxon>Sphingomonadales</taxon>
        <taxon>Sphingomonadaceae</taxon>
        <taxon>Sphingomonas</taxon>
    </lineage>
</organism>
<dbReference type="EMBL" id="CP061035">
    <property type="protein sequence ID" value="QQV77579.1"/>
    <property type="molecule type" value="Genomic_DNA"/>
</dbReference>
<gene>
    <name evidence="1" type="ORF">H5J25_01875</name>
</gene>
<evidence type="ECO:0000313" key="2">
    <source>
        <dbReference type="Proteomes" id="UP000595894"/>
    </source>
</evidence>
<dbReference type="AlphaFoldDB" id="A0A974NV41"/>
<accession>A0A974NV41</accession>
<reference evidence="2" key="1">
    <citation type="submission" date="2020-09" db="EMBL/GenBank/DDBJ databases">
        <title>Sphingomonas sp., a new species isolated from pork steak.</title>
        <authorList>
            <person name="Heidler von Heilborn D."/>
        </authorList>
    </citation>
    <scope>NUCLEOTIDE SEQUENCE [LARGE SCALE GENOMIC DNA]</scope>
</reference>
<dbReference type="KEGG" id="sari:H5J25_01875"/>
<proteinExistence type="predicted"/>
<name>A0A974NV41_9SPHN</name>
<protein>
    <submittedName>
        <fullName evidence="1">Uncharacterized protein</fullName>
    </submittedName>
</protein>